<dbReference type="AlphaFoldDB" id="A0A834JZP0"/>
<sequence>MFCFHILTAFKLSMYVTCPCVVGNNYARATKAKICSLFTLNLYLIQTIDFKMSRKQIPIIFLYEYKLGHKVMETTLDINHEFGQSTE</sequence>
<organism evidence="1 2">
    <name type="scientific">Vespula pensylvanica</name>
    <name type="common">Western yellow jacket</name>
    <name type="synonym">Wasp</name>
    <dbReference type="NCBI Taxonomy" id="30213"/>
    <lineage>
        <taxon>Eukaryota</taxon>
        <taxon>Metazoa</taxon>
        <taxon>Ecdysozoa</taxon>
        <taxon>Arthropoda</taxon>
        <taxon>Hexapoda</taxon>
        <taxon>Insecta</taxon>
        <taxon>Pterygota</taxon>
        <taxon>Neoptera</taxon>
        <taxon>Endopterygota</taxon>
        <taxon>Hymenoptera</taxon>
        <taxon>Apocrita</taxon>
        <taxon>Aculeata</taxon>
        <taxon>Vespoidea</taxon>
        <taxon>Vespidae</taxon>
        <taxon>Vespinae</taxon>
        <taxon>Vespula</taxon>
    </lineage>
</organism>
<dbReference type="Proteomes" id="UP000600918">
    <property type="component" value="Unassembled WGS sequence"/>
</dbReference>
<gene>
    <name evidence="1" type="ORF">H0235_016672</name>
</gene>
<proteinExistence type="predicted"/>
<name>A0A834JZP0_VESPE</name>
<comment type="caution">
    <text evidence="1">The sequence shown here is derived from an EMBL/GenBank/DDBJ whole genome shotgun (WGS) entry which is preliminary data.</text>
</comment>
<protein>
    <submittedName>
        <fullName evidence="1">Uncharacterized protein</fullName>
    </submittedName>
</protein>
<accession>A0A834JZP0</accession>
<keyword evidence="2" id="KW-1185">Reference proteome</keyword>
<evidence type="ECO:0000313" key="2">
    <source>
        <dbReference type="Proteomes" id="UP000600918"/>
    </source>
</evidence>
<reference evidence="1" key="1">
    <citation type="journal article" date="2020" name="G3 (Bethesda)">
        <title>High-Quality Assemblies for Three Invasive Social Wasps from the &lt;i&gt;Vespula&lt;/i&gt; Genus.</title>
        <authorList>
            <person name="Harrop T.W.R."/>
            <person name="Guhlin J."/>
            <person name="McLaughlin G.M."/>
            <person name="Permina E."/>
            <person name="Stockwell P."/>
            <person name="Gilligan J."/>
            <person name="Le Lec M.F."/>
            <person name="Gruber M.A.M."/>
            <person name="Quinn O."/>
            <person name="Lovegrove M."/>
            <person name="Duncan E.J."/>
            <person name="Remnant E.J."/>
            <person name="Van Eeckhoven J."/>
            <person name="Graham B."/>
            <person name="Knapp R.A."/>
            <person name="Langford K.W."/>
            <person name="Kronenberg Z."/>
            <person name="Press M.O."/>
            <person name="Eacker S.M."/>
            <person name="Wilson-Rankin E.E."/>
            <person name="Purcell J."/>
            <person name="Lester P.J."/>
            <person name="Dearden P.K."/>
        </authorList>
    </citation>
    <scope>NUCLEOTIDE SEQUENCE</scope>
    <source>
        <strain evidence="1">Volc-1</strain>
    </source>
</reference>
<dbReference type="EMBL" id="JACSDY010000020">
    <property type="protein sequence ID" value="KAF7397135.1"/>
    <property type="molecule type" value="Genomic_DNA"/>
</dbReference>
<evidence type="ECO:0000313" key="1">
    <source>
        <dbReference type="EMBL" id="KAF7397135.1"/>
    </source>
</evidence>